<comment type="caution">
    <text evidence="1">The sequence shown here is derived from an EMBL/GenBank/DDBJ whole genome shotgun (WGS) entry which is preliminary data.</text>
</comment>
<name>A0A5T2WMV0_SALER</name>
<reference evidence="1" key="1">
    <citation type="submission" date="2018-08" db="EMBL/GenBank/DDBJ databases">
        <authorList>
            <consortium name="GenomeTrakr network: Whole genome sequencing for foodborne pathogen traceback"/>
        </authorList>
    </citation>
    <scope>NUCLEOTIDE SEQUENCE</scope>
    <source>
        <strain evidence="1">FDA00009177</strain>
    </source>
</reference>
<dbReference type="EMBL" id="AACWFO010000016">
    <property type="protein sequence ID" value="EAM8420239.1"/>
    <property type="molecule type" value="Genomic_DNA"/>
</dbReference>
<dbReference type="AlphaFoldDB" id="A0A5T2WMV0"/>
<gene>
    <name evidence="1" type="ORF">AC527_23930</name>
</gene>
<evidence type="ECO:0000313" key="1">
    <source>
        <dbReference type="EMBL" id="EAM8420239.1"/>
    </source>
</evidence>
<sequence length="302" mass="34552">MPAGLTTSLPHTLTGFTRQGKTVSNDFTLLTGVLTMNTMTDLVTLNCRRLAVAWGYPDDLQPHWRLGYCQGDGVCYYGRITPSEIPRLVEGMKARGRLDERTARVLNRLAATERLDITLRHTGRYTHSGCTDIITDDVPGYARDLQVRFETVLREDFDSLCDEAESEGYSLLDARWPYPYFQGDDRKASLLCRRTGHLTVQAEITGYDYAEMFFIDDELAYNCLILPALEQDVRFPQVRLSVTVTETGEELASRYCDMFFRSAEPLRRAFSGIRHEVKALFAEARHSLEERRQIYHDIRLAV</sequence>
<accession>A0A5T2WMV0</accession>
<protein>
    <submittedName>
        <fullName evidence="1">Uncharacterized protein</fullName>
    </submittedName>
</protein>
<proteinExistence type="predicted"/>
<organism evidence="1">
    <name type="scientific">Salmonella enterica</name>
    <name type="common">Salmonella choleraesuis</name>
    <dbReference type="NCBI Taxonomy" id="28901"/>
    <lineage>
        <taxon>Bacteria</taxon>
        <taxon>Pseudomonadati</taxon>
        <taxon>Pseudomonadota</taxon>
        <taxon>Gammaproteobacteria</taxon>
        <taxon>Enterobacterales</taxon>
        <taxon>Enterobacteriaceae</taxon>
        <taxon>Salmonella</taxon>
    </lineage>
</organism>